<gene>
    <name evidence="3" type="ORF">LY79DRAFT_571246</name>
</gene>
<protein>
    <submittedName>
        <fullName evidence="3">Uncharacterized protein</fullName>
    </submittedName>
</protein>
<proteinExistence type="predicted"/>
<feature type="region of interest" description="Disordered" evidence="2">
    <location>
        <begin position="692"/>
        <end position="712"/>
    </location>
</feature>
<feature type="coiled-coil region" evidence="1">
    <location>
        <begin position="362"/>
        <end position="473"/>
    </location>
</feature>
<comment type="caution">
    <text evidence="3">The sequence shown here is derived from an EMBL/GenBank/DDBJ whole genome shotgun (WGS) entry which is preliminary data.</text>
</comment>
<feature type="region of interest" description="Disordered" evidence="2">
    <location>
        <begin position="291"/>
        <end position="312"/>
    </location>
</feature>
<feature type="compositionally biased region" description="Basic and acidic residues" evidence="2">
    <location>
        <begin position="292"/>
        <end position="308"/>
    </location>
</feature>
<organism evidence="3 4">
    <name type="scientific">Colletotrichum navitas</name>
    <dbReference type="NCBI Taxonomy" id="681940"/>
    <lineage>
        <taxon>Eukaryota</taxon>
        <taxon>Fungi</taxon>
        <taxon>Dikarya</taxon>
        <taxon>Ascomycota</taxon>
        <taxon>Pezizomycotina</taxon>
        <taxon>Sordariomycetes</taxon>
        <taxon>Hypocreomycetidae</taxon>
        <taxon>Glomerellales</taxon>
        <taxon>Glomerellaceae</taxon>
        <taxon>Colletotrichum</taxon>
        <taxon>Colletotrichum graminicola species complex</taxon>
    </lineage>
</organism>
<evidence type="ECO:0000313" key="4">
    <source>
        <dbReference type="Proteomes" id="UP001230504"/>
    </source>
</evidence>
<accession>A0AAD8PLJ8</accession>
<dbReference type="AlphaFoldDB" id="A0AAD8PLJ8"/>
<name>A0AAD8PLJ8_9PEZI</name>
<evidence type="ECO:0000256" key="2">
    <source>
        <dbReference type="SAM" id="MobiDB-lite"/>
    </source>
</evidence>
<dbReference type="EMBL" id="JAHLJV010000123">
    <property type="protein sequence ID" value="KAK1569796.1"/>
    <property type="molecule type" value="Genomic_DNA"/>
</dbReference>
<keyword evidence="1" id="KW-0175">Coiled coil</keyword>
<evidence type="ECO:0000313" key="3">
    <source>
        <dbReference type="EMBL" id="KAK1569796.1"/>
    </source>
</evidence>
<sequence length="720" mass="80962">MVPNPDIFFISGVSLPVPPWPENPILSAAILLHPGNVKRFGRSLEFKNVRDRQRRIYTNLVVLFRLVTRCCHLAFDHDAFWSFVTHHWGVPNAGPRKVEELVDIYSERRRVYSAAAYIKRKHRDILTDLIDAWNSRDSSSSMPSPLSGPEIAAEWERVKTSWLEQLRLDHQSLFDESSLPFIGAFPARKGTPFAFQIKGGSSRALASGKDLFERITAPSPGHHCMSSVTANDHTVESPAPKATEDIIGDFIQTESRKRRFTSDTPNTAKRQCIPESPLSCLQLENEAVLARHKADAQEEDRNSSDHMSLDASYGPADDAIHRRMEAQQTEQSLTLGDPTTSCIGLHVGINNGPSSVSSDKRMKESNKEMQMLKEQTKLLLESRELSRDLQKAHDQLIMFTASKCQESLERLDQLSNQVDILGKDVVACRQSGEELQKRQTKQQNLIHGLQDHVACVESALEEAKKDMVAHESRRNHDEHHKQVVEARLFQLESKLESQTSARLQTTESVEAELQTLGKGEASSLEAVVPERLDEHHETSGMIRSSHPLNLEFEGRLTNMEETIATSTALINHCRTLVGVSKTTVDQHFQILDNRVKMLENWCSNHIADQTRISKEQTRRLELVEAELTRYKEAASNQLQQMPGRPSWSEFADLQAQLNVMQNSLAAIEQTRANPTGDDSGTPLSLISQTALHRPVRSEQNVPSASSRKHVPNIVAVKKEN</sequence>
<evidence type="ECO:0000256" key="1">
    <source>
        <dbReference type="SAM" id="Coils"/>
    </source>
</evidence>
<dbReference type="RefSeq" id="XP_060408001.1">
    <property type="nucleotide sequence ID" value="XM_060559226.1"/>
</dbReference>
<feature type="coiled-coil region" evidence="1">
    <location>
        <begin position="613"/>
        <end position="670"/>
    </location>
</feature>
<dbReference type="GeneID" id="85443466"/>
<reference evidence="3" key="1">
    <citation type="submission" date="2021-06" db="EMBL/GenBank/DDBJ databases">
        <title>Comparative genomics, transcriptomics and evolutionary studies reveal genomic signatures of adaptation to plant cell wall in hemibiotrophic fungi.</title>
        <authorList>
            <consortium name="DOE Joint Genome Institute"/>
            <person name="Baroncelli R."/>
            <person name="Diaz J.F."/>
            <person name="Benocci T."/>
            <person name="Peng M."/>
            <person name="Battaglia E."/>
            <person name="Haridas S."/>
            <person name="Andreopoulos W."/>
            <person name="Labutti K."/>
            <person name="Pangilinan J."/>
            <person name="Floch G.L."/>
            <person name="Makela M.R."/>
            <person name="Henrissat B."/>
            <person name="Grigoriev I.V."/>
            <person name="Crouch J.A."/>
            <person name="De Vries R.P."/>
            <person name="Sukno S.A."/>
            <person name="Thon M.R."/>
        </authorList>
    </citation>
    <scope>NUCLEOTIDE SEQUENCE</scope>
    <source>
        <strain evidence="3">CBS 125086</strain>
    </source>
</reference>
<keyword evidence="4" id="KW-1185">Reference proteome</keyword>
<dbReference type="Proteomes" id="UP001230504">
    <property type="component" value="Unassembled WGS sequence"/>
</dbReference>